<evidence type="ECO:0000256" key="1">
    <source>
        <dbReference type="SAM" id="MobiDB-lite"/>
    </source>
</evidence>
<sequence>MSDMLDHLIAQIITLHVRLLACRERLAVDTDSEALHDLRTTVRRLRSLVRPLRGLPGVEQLESAAKALGTLTTPLRDAEVLGAALITQGFEQAGRRRLQGRGPSYASVARSPQLTRLLGAVDAFPAFLRGADRDGLIQALDKRIEKRLRKQWRKLTEALQDPNHDRHRLRLLIKRARYADEAYPQFGHAPKKLKRTLKRAQGDLGDWHDRLQWLLQAQQHADLAGCISGWQHQSEEAERRSDSTLDALGAALARRKPGQ</sequence>
<feature type="compositionally biased region" description="Basic and acidic residues" evidence="1">
    <location>
        <begin position="234"/>
        <end position="243"/>
    </location>
</feature>
<dbReference type="AlphaFoldDB" id="A0A7S9LKZ9"/>
<accession>A0A7S9LKZ9</accession>
<evidence type="ECO:0000313" key="4">
    <source>
        <dbReference type="Proteomes" id="UP000594430"/>
    </source>
</evidence>
<feature type="region of interest" description="Disordered" evidence="1">
    <location>
        <begin position="234"/>
        <end position="259"/>
    </location>
</feature>
<feature type="domain" description="CHAD" evidence="2">
    <location>
        <begin position="2"/>
        <end position="257"/>
    </location>
</feature>
<protein>
    <submittedName>
        <fullName evidence="3">CHAD domain-containing protein</fullName>
    </submittedName>
</protein>
<dbReference type="EMBL" id="CP064946">
    <property type="protein sequence ID" value="QPH50755.1"/>
    <property type="molecule type" value="Genomic_DNA"/>
</dbReference>
<dbReference type="GeneID" id="93441684"/>
<dbReference type="InterPro" id="IPR038186">
    <property type="entry name" value="CHAD_dom_sf"/>
</dbReference>
<proteinExistence type="predicted"/>
<gene>
    <name evidence="3" type="ORF">IZU98_08725</name>
</gene>
<evidence type="ECO:0000259" key="2">
    <source>
        <dbReference type="PROSITE" id="PS51708"/>
    </source>
</evidence>
<name>A0A7S9LKZ9_9PSED</name>
<dbReference type="SMART" id="SM00880">
    <property type="entry name" value="CHAD"/>
    <property type="match status" value="1"/>
</dbReference>
<dbReference type="PANTHER" id="PTHR39339:SF1">
    <property type="entry name" value="CHAD DOMAIN-CONTAINING PROTEIN"/>
    <property type="match status" value="1"/>
</dbReference>
<dbReference type="InterPro" id="IPR007899">
    <property type="entry name" value="CHAD_dom"/>
</dbReference>
<dbReference type="Proteomes" id="UP000594430">
    <property type="component" value="Chromosome"/>
</dbReference>
<dbReference type="Pfam" id="PF05235">
    <property type="entry name" value="CHAD"/>
    <property type="match status" value="1"/>
</dbReference>
<dbReference type="Gene3D" id="1.40.20.10">
    <property type="entry name" value="CHAD domain"/>
    <property type="match status" value="1"/>
</dbReference>
<dbReference type="PROSITE" id="PS51708">
    <property type="entry name" value="CHAD"/>
    <property type="match status" value="1"/>
</dbReference>
<organism evidence="3 4">
    <name type="scientific">Pseudomonas fulva</name>
    <dbReference type="NCBI Taxonomy" id="47880"/>
    <lineage>
        <taxon>Bacteria</taxon>
        <taxon>Pseudomonadati</taxon>
        <taxon>Pseudomonadota</taxon>
        <taxon>Gammaproteobacteria</taxon>
        <taxon>Pseudomonadales</taxon>
        <taxon>Pseudomonadaceae</taxon>
        <taxon>Pseudomonas</taxon>
    </lineage>
</organism>
<evidence type="ECO:0000313" key="3">
    <source>
        <dbReference type="EMBL" id="QPH50755.1"/>
    </source>
</evidence>
<dbReference type="RefSeq" id="WP_132579027.1">
    <property type="nucleotide sequence ID" value="NZ_CANLYG010000005.1"/>
</dbReference>
<dbReference type="PANTHER" id="PTHR39339">
    <property type="entry name" value="SLR1444 PROTEIN"/>
    <property type="match status" value="1"/>
</dbReference>
<reference evidence="3 4" key="1">
    <citation type="submission" date="2020-11" db="EMBL/GenBank/DDBJ databases">
        <title>Pseudomonas fulva producing VIM-24.</title>
        <authorList>
            <person name="Liu S."/>
        </authorList>
    </citation>
    <scope>NUCLEOTIDE SEQUENCE [LARGE SCALE GENOMIC DNA]</scope>
    <source>
        <strain evidence="3 4">ZDHY414</strain>
    </source>
</reference>